<proteinExistence type="predicted"/>
<feature type="chain" id="PRO_5045141311" evidence="2">
    <location>
        <begin position="22"/>
        <end position="194"/>
    </location>
</feature>
<dbReference type="InterPro" id="IPR013766">
    <property type="entry name" value="Thioredoxin_domain"/>
</dbReference>
<evidence type="ECO:0000256" key="2">
    <source>
        <dbReference type="SAM" id="SignalP"/>
    </source>
</evidence>
<dbReference type="RefSeq" id="WP_386431230.1">
    <property type="nucleotide sequence ID" value="NZ_JBHSBB010000014.1"/>
</dbReference>
<accession>A0ABV8HVL7</accession>
<organism evidence="4 5">
    <name type="scientific">Streptomyces polygonati</name>
    <dbReference type="NCBI Taxonomy" id="1617087"/>
    <lineage>
        <taxon>Bacteria</taxon>
        <taxon>Bacillati</taxon>
        <taxon>Actinomycetota</taxon>
        <taxon>Actinomycetes</taxon>
        <taxon>Kitasatosporales</taxon>
        <taxon>Streptomycetaceae</taxon>
        <taxon>Streptomyces</taxon>
    </lineage>
</organism>
<feature type="region of interest" description="Disordered" evidence="1">
    <location>
        <begin position="27"/>
        <end position="75"/>
    </location>
</feature>
<dbReference type="PROSITE" id="PS51352">
    <property type="entry name" value="THIOREDOXIN_2"/>
    <property type="match status" value="1"/>
</dbReference>
<dbReference type="InterPro" id="IPR036249">
    <property type="entry name" value="Thioredoxin-like_sf"/>
</dbReference>
<evidence type="ECO:0000259" key="3">
    <source>
        <dbReference type="PROSITE" id="PS51352"/>
    </source>
</evidence>
<name>A0ABV8HVL7_9ACTN</name>
<keyword evidence="5" id="KW-1185">Reference proteome</keyword>
<dbReference type="EMBL" id="JBHSBB010000014">
    <property type="protein sequence ID" value="MFC4033931.1"/>
    <property type="molecule type" value="Genomic_DNA"/>
</dbReference>
<sequence>MGGARSLRVLAVAGTAVLVLAGCGAQSEGSEKAADGAATASSGSTGAPVASSAPVAEPAATPTSPAGPEGYDPTRDAAADITAAERASAKDGRPVLIDFGADWCPDCRVLGATFARPATAALLAGYHVVRVDVGEFDHNLDVAAPYVDLGSSGIPALTVVNSAGRTEIATNKGEFANARSMPESQVDAFLKKWA</sequence>
<feature type="domain" description="Thioredoxin" evidence="3">
    <location>
        <begin position="53"/>
        <end position="191"/>
    </location>
</feature>
<keyword evidence="2" id="KW-0732">Signal</keyword>
<feature type="signal peptide" evidence="2">
    <location>
        <begin position="1"/>
        <end position="21"/>
    </location>
</feature>
<dbReference type="SUPFAM" id="SSF52833">
    <property type="entry name" value="Thioredoxin-like"/>
    <property type="match status" value="1"/>
</dbReference>
<protein>
    <submittedName>
        <fullName evidence="4">Thioredoxin family protein</fullName>
    </submittedName>
</protein>
<dbReference type="Gene3D" id="3.40.30.10">
    <property type="entry name" value="Glutaredoxin"/>
    <property type="match status" value="1"/>
</dbReference>
<gene>
    <name evidence="4" type="ORF">ACFO3J_20955</name>
</gene>
<dbReference type="Proteomes" id="UP001595765">
    <property type="component" value="Unassembled WGS sequence"/>
</dbReference>
<dbReference type="PROSITE" id="PS51257">
    <property type="entry name" value="PROKAR_LIPOPROTEIN"/>
    <property type="match status" value="1"/>
</dbReference>
<dbReference type="Pfam" id="PF13899">
    <property type="entry name" value="Thioredoxin_7"/>
    <property type="match status" value="1"/>
</dbReference>
<reference evidence="5" key="1">
    <citation type="journal article" date="2019" name="Int. J. Syst. Evol. Microbiol.">
        <title>The Global Catalogue of Microorganisms (GCM) 10K type strain sequencing project: providing services to taxonomists for standard genome sequencing and annotation.</title>
        <authorList>
            <consortium name="The Broad Institute Genomics Platform"/>
            <consortium name="The Broad Institute Genome Sequencing Center for Infectious Disease"/>
            <person name="Wu L."/>
            <person name="Ma J."/>
        </authorList>
    </citation>
    <scope>NUCLEOTIDE SEQUENCE [LARGE SCALE GENOMIC DNA]</scope>
    <source>
        <strain evidence="5">CGMCC 4.7237</strain>
    </source>
</reference>
<evidence type="ECO:0000256" key="1">
    <source>
        <dbReference type="SAM" id="MobiDB-lite"/>
    </source>
</evidence>
<feature type="compositionally biased region" description="Low complexity" evidence="1">
    <location>
        <begin position="35"/>
        <end position="70"/>
    </location>
</feature>
<comment type="caution">
    <text evidence="4">The sequence shown here is derived from an EMBL/GenBank/DDBJ whole genome shotgun (WGS) entry which is preliminary data.</text>
</comment>
<evidence type="ECO:0000313" key="4">
    <source>
        <dbReference type="EMBL" id="MFC4033931.1"/>
    </source>
</evidence>
<evidence type="ECO:0000313" key="5">
    <source>
        <dbReference type="Proteomes" id="UP001595765"/>
    </source>
</evidence>